<keyword evidence="1" id="KW-1133">Transmembrane helix</keyword>
<evidence type="ECO:0000256" key="1">
    <source>
        <dbReference type="SAM" id="Phobius"/>
    </source>
</evidence>
<gene>
    <name evidence="2" type="ORF">SDC9_124536</name>
</gene>
<organism evidence="2">
    <name type="scientific">bioreactor metagenome</name>
    <dbReference type="NCBI Taxonomy" id="1076179"/>
    <lineage>
        <taxon>unclassified sequences</taxon>
        <taxon>metagenomes</taxon>
        <taxon>ecological metagenomes</taxon>
    </lineage>
</organism>
<keyword evidence="1" id="KW-0472">Membrane</keyword>
<sequence>MLLAQVKHSFGWSDNNNSNIVFLAANAFGELVFITIPGVTGVQQAGAKFLLPSTSTTHTLQEPGLFSVLLS</sequence>
<keyword evidence="1" id="KW-0812">Transmembrane</keyword>
<name>A0A645CKM6_9ZZZZ</name>
<protein>
    <submittedName>
        <fullName evidence="2">Uncharacterized protein</fullName>
    </submittedName>
</protein>
<feature type="transmembrane region" description="Helical" evidence="1">
    <location>
        <begin position="20"/>
        <end position="42"/>
    </location>
</feature>
<accession>A0A645CKM6</accession>
<reference evidence="2" key="1">
    <citation type="submission" date="2019-08" db="EMBL/GenBank/DDBJ databases">
        <authorList>
            <person name="Kucharzyk K."/>
            <person name="Murdoch R.W."/>
            <person name="Higgins S."/>
            <person name="Loffler F."/>
        </authorList>
    </citation>
    <scope>NUCLEOTIDE SEQUENCE</scope>
</reference>
<proteinExistence type="predicted"/>
<evidence type="ECO:0000313" key="2">
    <source>
        <dbReference type="EMBL" id="MPM77530.1"/>
    </source>
</evidence>
<comment type="caution">
    <text evidence="2">The sequence shown here is derived from an EMBL/GenBank/DDBJ whole genome shotgun (WGS) entry which is preliminary data.</text>
</comment>
<dbReference type="EMBL" id="VSSQ01028006">
    <property type="protein sequence ID" value="MPM77530.1"/>
    <property type="molecule type" value="Genomic_DNA"/>
</dbReference>
<dbReference type="AlphaFoldDB" id="A0A645CKM6"/>